<dbReference type="Gene3D" id="3.90.1640.10">
    <property type="entry name" value="inorganic pyrophosphatase (n-terminal core)"/>
    <property type="match status" value="1"/>
</dbReference>
<evidence type="ECO:0000259" key="1">
    <source>
        <dbReference type="Pfam" id="PF01368"/>
    </source>
</evidence>
<dbReference type="Gene3D" id="3.10.310.30">
    <property type="match status" value="1"/>
</dbReference>
<comment type="caution">
    <text evidence="3">The sequence shown here is derived from an EMBL/GenBank/DDBJ whole genome shotgun (WGS) entry which is preliminary data.</text>
</comment>
<dbReference type="Pfam" id="PF01368">
    <property type="entry name" value="DHH"/>
    <property type="match status" value="1"/>
</dbReference>
<dbReference type="AlphaFoldDB" id="A0A4S4G3S7"/>
<reference evidence="3 4" key="1">
    <citation type="submission" date="2019-04" db="EMBL/GenBank/DDBJ databases">
        <title>Microbes associate with the intestines of laboratory mice.</title>
        <authorList>
            <person name="Navarre W."/>
            <person name="Wong E."/>
            <person name="Huang K.C."/>
            <person name="Tropini C."/>
            <person name="Ng K."/>
            <person name="Yu B."/>
        </authorList>
    </citation>
    <scope>NUCLEOTIDE SEQUENCE [LARGE SCALE GENOMIC DNA]</scope>
    <source>
        <strain evidence="3 4">NM80_B27</strain>
    </source>
</reference>
<dbReference type="PANTHER" id="PTHR47618">
    <property type="entry name" value="BIFUNCTIONAL OLIGORIBONUCLEASE AND PAP PHOSPHATASE NRNA"/>
    <property type="match status" value="1"/>
</dbReference>
<proteinExistence type="predicted"/>
<dbReference type="InterPro" id="IPR051319">
    <property type="entry name" value="Oligoribo/pAp-PDE_c-di-AMP_PDE"/>
</dbReference>
<feature type="domain" description="DDH" evidence="1">
    <location>
        <begin position="24"/>
        <end position="165"/>
    </location>
</feature>
<evidence type="ECO:0000313" key="3">
    <source>
        <dbReference type="EMBL" id="THG38239.1"/>
    </source>
</evidence>
<sequence>MAVTPQTNTTLAAIAEALRDRDHFVICGHVSPDGDCLGSQLALAVALRQMGKKCVCVLAREEEPPRDLAFLPGFDGLMPAAAYKGPCEVFVAVDVPTTERVGDAARLQAAADLTVTVDHHAVPTVMSALSYTDPAAASTTMLIWELAAALGAERDRIVATCCYTGLMTDTGRFQYQNADAAAFAAAAEMVAAGAETAAISRHIYQSRSLASILLEGRNVDHMALAADGTAALSWLSLADFEACGACKADAEPMVDVLRAIDGVEVACMLREQSGGEIRGSLRAKGDADVAAIARAFGGGGHTAAAGFTFCGTLAEAVSALAARLGIEELCLPAEASL</sequence>
<evidence type="ECO:0000259" key="2">
    <source>
        <dbReference type="Pfam" id="PF02272"/>
    </source>
</evidence>
<dbReference type="InterPro" id="IPR001667">
    <property type="entry name" value="DDH_dom"/>
</dbReference>
<dbReference type="InterPro" id="IPR038763">
    <property type="entry name" value="DHH_sf"/>
</dbReference>
<dbReference type="PANTHER" id="PTHR47618:SF1">
    <property type="entry name" value="BIFUNCTIONAL OLIGORIBONUCLEASE AND PAP PHOSPHATASE NRNA"/>
    <property type="match status" value="1"/>
</dbReference>
<protein>
    <submittedName>
        <fullName evidence="3">Bifunctional oligoribonuclease/PAP phosphatase NrnA</fullName>
    </submittedName>
</protein>
<dbReference type="GO" id="GO:0003676">
    <property type="term" value="F:nucleic acid binding"/>
    <property type="evidence" value="ECO:0007669"/>
    <property type="project" value="InterPro"/>
</dbReference>
<dbReference type="Pfam" id="PF02272">
    <property type="entry name" value="DHHA1"/>
    <property type="match status" value="1"/>
</dbReference>
<dbReference type="Proteomes" id="UP000308978">
    <property type="component" value="Unassembled WGS sequence"/>
</dbReference>
<dbReference type="SUPFAM" id="SSF64182">
    <property type="entry name" value="DHH phosphoesterases"/>
    <property type="match status" value="1"/>
</dbReference>
<accession>A0A4S4G3S7</accession>
<name>A0A4S4G3S7_9ACTN</name>
<dbReference type="RefSeq" id="WP_136432928.1">
    <property type="nucleotide sequence ID" value="NZ_SSTJ01000002.1"/>
</dbReference>
<dbReference type="EMBL" id="SSTJ01000002">
    <property type="protein sequence ID" value="THG38239.1"/>
    <property type="molecule type" value="Genomic_DNA"/>
</dbReference>
<dbReference type="InterPro" id="IPR003156">
    <property type="entry name" value="DHHA1_dom"/>
</dbReference>
<gene>
    <name evidence="3" type="ORF">E5986_02095</name>
</gene>
<feature type="domain" description="DHHA1" evidence="2">
    <location>
        <begin position="249"/>
        <end position="320"/>
    </location>
</feature>
<organism evidence="3 4">
    <name type="scientific">Adlercreutzia caecimuris</name>
    <dbReference type="NCBI Taxonomy" id="671266"/>
    <lineage>
        <taxon>Bacteria</taxon>
        <taxon>Bacillati</taxon>
        <taxon>Actinomycetota</taxon>
        <taxon>Coriobacteriia</taxon>
        <taxon>Eggerthellales</taxon>
        <taxon>Eggerthellaceae</taxon>
        <taxon>Adlercreutzia</taxon>
    </lineage>
</organism>
<evidence type="ECO:0000313" key="4">
    <source>
        <dbReference type="Proteomes" id="UP000308978"/>
    </source>
</evidence>